<protein>
    <submittedName>
        <fullName evidence="5">Aspartyl/asparaginyl beta-hydroxylase domain-containing protein</fullName>
    </submittedName>
</protein>
<dbReference type="SUPFAM" id="SSF51197">
    <property type="entry name" value="Clavaminate synthase-like"/>
    <property type="match status" value="1"/>
</dbReference>
<gene>
    <name evidence="5" type="ORF">DW352_03320</name>
</gene>
<evidence type="ECO:0000256" key="3">
    <source>
        <dbReference type="ARBA" id="ARBA00023002"/>
    </source>
</evidence>
<sequence length="229" mass="25947">MQFYDRAADVVRAYYDRRIDTPATLDTDRYFPEASRFTGAYPAIRREALAVLDTLHRVPRFHDLMPQQADISAGDGRDWRMFILKAYGVAVEENLQRCPTLDALLAETPDVVSCVVSFLAPRKHIPAHRGPFRGILRFHLMLSMPLADDGLPACELNIDGVPYRLADGDTLLWDDTYPHEVWNRSDEVRIALLLDIWRKDMPADAALVSAALMAATRAWIRKRGMSYGG</sequence>
<evidence type="ECO:0000259" key="4">
    <source>
        <dbReference type="Pfam" id="PF05118"/>
    </source>
</evidence>
<dbReference type="InterPro" id="IPR007803">
    <property type="entry name" value="Asp/Arg/Pro-Hydrxlase"/>
</dbReference>
<evidence type="ECO:0000313" key="6">
    <source>
        <dbReference type="Proteomes" id="UP000254889"/>
    </source>
</evidence>
<dbReference type="OrthoDB" id="21665at2"/>
<reference evidence="5 6" key="1">
    <citation type="submission" date="2018-07" db="EMBL/GenBank/DDBJ databases">
        <authorList>
            <person name="Quirk P.G."/>
            <person name="Krulwich T.A."/>
        </authorList>
    </citation>
    <scope>NUCLEOTIDE SEQUENCE [LARGE SCALE GENOMIC DNA]</scope>
    <source>
        <strain evidence="5 6">CC-BB4</strain>
    </source>
</reference>
<dbReference type="PANTHER" id="PTHR46332">
    <property type="entry name" value="ASPARTATE BETA-HYDROXYLASE DOMAIN-CONTAINING PROTEIN 2"/>
    <property type="match status" value="1"/>
</dbReference>
<keyword evidence="2" id="KW-0223">Dioxygenase</keyword>
<name>A0A345ZRT4_9HYPH</name>
<organism evidence="5 6">
    <name type="scientific">Pseudolabrys taiwanensis</name>
    <dbReference type="NCBI Taxonomy" id="331696"/>
    <lineage>
        <taxon>Bacteria</taxon>
        <taxon>Pseudomonadati</taxon>
        <taxon>Pseudomonadota</taxon>
        <taxon>Alphaproteobacteria</taxon>
        <taxon>Hyphomicrobiales</taxon>
        <taxon>Xanthobacteraceae</taxon>
        <taxon>Pseudolabrys</taxon>
    </lineage>
</organism>
<dbReference type="Pfam" id="PF05118">
    <property type="entry name" value="Asp_Arg_Hydrox"/>
    <property type="match status" value="1"/>
</dbReference>
<dbReference type="InterPro" id="IPR051821">
    <property type="entry name" value="Asp/Asn_beta-hydroxylase"/>
</dbReference>
<dbReference type="GO" id="GO:0051213">
    <property type="term" value="F:dioxygenase activity"/>
    <property type="evidence" value="ECO:0007669"/>
    <property type="project" value="UniProtKB-KW"/>
</dbReference>
<dbReference type="KEGG" id="ptaw:DW352_03320"/>
<evidence type="ECO:0000313" key="5">
    <source>
        <dbReference type="EMBL" id="AXK79631.1"/>
    </source>
</evidence>
<evidence type="ECO:0000256" key="2">
    <source>
        <dbReference type="ARBA" id="ARBA00022964"/>
    </source>
</evidence>
<keyword evidence="3" id="KW-0560">Oxidoreductase</keyword>
<evidence type="ECO:0000256" key="1">
    <source>
        <dbReference type="ARBA" id="ARBA00007730"/>
    </source>
</evidence>
<dbReference type="EMBL" id="CP031417">
    <property type="protein sequence ID" value="AXK79631.1"/>
    <property type="molecule type" value="Genomic_DNA"/>
</dbReference>
<dbReference type="AlphaFoldDB" id="A0A345ZRT4"/>
<keyword evidence="6" id="KW-1185">Reference proteome</keyword>
<comment type="similarity">
    <text evidence="1">Belongs to the aspartyl/asparaginyl beta-hydroxylase family.</text>
</comment>
<dbReference type="InterPro" id="IPR027443">
    <property type="entry name" value="IPNS-like_sf"/>
</dbReference>
<accession>A0A345ZRT4</accession>
<dbReference type="Proteomes" id="UP000254889">
    <property type="component" value="Chromosome"/>
</dbReference>
<dbReference type="PANTHER" id="PTHR46332:SF5">
    <property type="entry name" value="ASPARTATE BETA-HYDROXYLASE DOMAIN CONTAINING 2"/>
    <property type="match status" value="1"/>
</dbReference>
<proteinExistence type="inferred from homology"/>
<feature type="domain" description="Aspartyl/asparaginy/proline hydroxylase" evidence="4">
    <location>
        <begin position="41"/>
        <end position="198"/>
    </location>
</feature>
<dbReference type="RefSeq" id="WP_115688513.1">
    <property type="nucleotide sequence ID" value="NZ_CP031417.1"/>
</dbReference>
<dbReference type="Gene3D" id="2.60.120.330">
    <property type="entry name" value="B-lactam Antibiotic, Isopenicillin N Synthase, Chain"/>
    <property type="match status" value="1"/>
</dbReference>